<dbReference type="InterPro" id="IPR000873">
    <property type="entry name" value="AMP-dep_synth/lig_dom"/>
</dbReference>
<evidence type="ECO:0000256" key="1">
    <source>
        <dbReference type="ARBA" id="ARBA00006432"/>
    </source>
</evidence>
<dbReference type="PANTHER" id="PTHR22754">
    <property type="entry name" value="DISCO-INTERACTING PROTEIN 2 DIP2 -RELATED"/>
    <property type="match status" value="1"/>
</dbReference>
<name>A0A2A4AJ95_9CORY</name>
<evidence type="ECO:0000256" key="2">
    <source>
        <dbReference type="ARBA" id="ARBA00022598"/>
    </source>
</evidence>
<comment type="similarity">
    <text evidence="1">Belongs to the ATP-dependent AMP-binding enzyme family.</text>
</comment>
<dbReference type="CDD" id="cd05931">
    <property type="entry name" value="FAAL"/>
    <property type="match status" value="1"/>
</dbReference>
<dbReference type="Pfam" id="PF23024">
    <property type="entry name" value="AMP-dom_DIP2-like"/>
    <property type="match status" value="1"/>
</dbReference>
<dbReference type="GO" id="GO:0016874">
    <property type="term" value="F:ligase activity"/>
    <property type="evidence" value="ECO:0007669"/>
    <property type="project" value="UniProtKB-KW"/>
</dbReference>
<dbReference type="Gene3D" id="3.30.300.30">
    <property type="match status" value="1"/>
</dbReference>
<dbReference type="SUPFAM" id="SSF56801">
    <property type="entry name" value="Acetyl-CoA synthetase-like"/>
    <property type="match status" value="1"/>
</dbReference>
<protein>
    <submittedName>
        <fullName evidence="7">Acyl-CoA synthase</fullName>
    </submittedName>
</protein>
<evidence type="ECO:0000259" key="5">
    <source>
        <dbReference type="Pfam" id="PF00501"/>
    </source>
</evidence>
<dbReference type="InterPro" id="IPR040097">
    <property type="entry name" value="FAAL/FAAC"/>
</dbReference>
<dbReference type="PANTHER" id="PTHR22754:SF32">
    <property type="entry name" value="DISCO-INTERACTING PROTEIN 2"/>
    <property type="match status" value="1"/>
</dbReference>
<dbReference type="InterPro" id="IPR042099">
    <property type="entry name" value="ANL_N_sf"/>
</dbReference>
<dbReference type="Gene3D" id="3.40.50.12780">
    <property type="entry name" value="N-terminal domain of ligase-like"/>
    <property type="match status" value="1"/>
</dbReference>
<comment type="caution">
    <text evidence="7">The sequence shown here is derived from an EMBL/GenBank/DDBJ whole genome shotgun (WGS) entry which is preliminary data.</text>
</comment>
<dbReference type="AlphaFoldDB" id="A0A2A4AJ95"/>
<dbReference type="InterPro" id="IPR025110">
    <property type="entry name" value="AMP-bd_C"/>
</dbReference>
<dbReference type="GO" id="GO:0006633">
    <property type="term" value="P:fatty acid biosynthetic process"/>
    <property type="evidence" value="ECO:0007669"/>
    <property type="project" value="TreeGrafter"/>
</dbReference>
<dbReference type="Pfam" id="PF00501">
    <property type="entry name" value="AMP-binding"/>
    <property type="match status" value="1"/>
</dbReference>
<accession>A0A2A4AJ95</accession>
<feature type="domain" description="AMP-dependent synthetase/ligase" evidence="5">
    <location>
        <begin position="38"/>
        <end position="449"/>
    </location>
</feature>
<evidence type="ECO:0000256" key="4">
    <source>
        <dbReference type="ARBA" id="ARBA00023098"/>
    </source>
</evidence>
<sequence>MDLQALIGQFFDGNGRIVLPPHLTLPGLCEHVFEMEQQSGVPDRPVLRQWLFDDDPAGAPRDFTRSEVNKRIKVVAARLQQVGAVGDRVAILAGNSPEYLFGFMGAMYAGMTPLPLYDPNEPGHSEHLRAVFGDSNPSIVLTNNVSAAAVRRYFADLPSAQRPRVISIDSLPDSLAASWKNPVEQGAGEGAAAPVDAPAFLQYTSGSTRTPAGVLLTNRSILTNVLQIFAAVHIKMPPRIVSWLPLHHDMGIILASFATILGLNFEMMTPRDFVQQPKRWVRQISRQPGDENFAGIYAVVPNFALELAARYGAPVAGEDIDLSHIDGIIIGSEPVTETAVDNFWEVFSKYGLKREAMRPSYGLAEAALMVATPQEGERPLITHFNREQLTAGKAVVEAKSDQTVAFASNGQGMPAQYLTIVDPETKAELADAQIGELWLHGDNMAAGYLGREDETASTFRNTLATRLPEGSRVVGAPEDDKWMATGDLATIVDGHLYITGRLKDLIVVAGRNHYPQDIEATVQEASAHVRPDSIAAFSVEDGSTEQLVLLIERADDADSAGDEAVTEVIRTAVSKAHGITPEVIRWFSAHEINRTSSGKIARRVAKKHFLAS</sequence>
<evidence type="ECO:0000313" key="8">
    <source>
        <dbReference type="Proteomes" id="UP000218690"/>
    </source>
</evidence>
<keyword evidence="2" id="KW-0436">Ligase</keyword>
<dbReference type="InterPro" id="IPR045851">
    <property type="entry name" value="AMP-bd_C_sf"/>
</dbReference>
<evidence type="ECO:0000313" key="7">
    <source>
        <dbReference type="EMBL" id="PCC82444.1"/>
    </source>
</evidence>
<keyword evidence="4" id="KW-0443">Lipid metabolism</keyword>
<dbReference type="FunFam" id="3.40.50.12780:FF:000013">
    <property type="entry name" value="Long-chain-fatty-acid--AMP ligase FadD32"/>
    <property type="match status" value="1"/>
</dbReference>
<gene>
    <name evidence="7" type="ORF">COM45_09090</name>
</gene>
<dbReference type="EMBL" id="NWBP01000025">
    <property type="protein sequence ID" value="PCC82444.1"/>
    <property type="molecule type" value="Genomic_DNA"/>
</dbReference>
<dbReference type="GO" id="GO:0070566">
    <property type="term" value="F:adenylyltransferase activity"/>
    <property type="evidence" value="ECO:0007669"/>
    <property type="project" value="TreeGrafter"/>
</dbReference>
<dbReference type="NCBIfam" id="NF040633">
    <property type="entry name" value="FadD32_Coryne"/>
    <property type="match status" value="1"/>
</dbReference>
<proteinExistence type="inferred from homology"/>
<organism evidence="7 8">
    <name type="scientific">Corynebacterium accolens</name>
    <dbReference type="NCBI Taxonomy" id="38284"/>
    <lineage>
        <taxon>Bacteria</taxon>
        <taxon>Bacillati</taxon>
        <taxon>Actinomycetota</taxon>
        <taxon>Actinomycetes</taxon>
        <taxon>Mycobacteriales</taxon>
        <taxon>Corynebacteriaceae</taxon>
        <taxon>Corynebacterium</taxon>
    </lineage>
</organism>
<dbReference type="GO" id="GO:0005886">
    <property type="term" value="C:plasma membrane"/>
    <property type="evidence" value="ECO:0007669"/>
    <property type="project" value="TreeGrafter"/>
</dbReference>
<reference evidence="7 8" key="1">
    <citation type="submission" date="2017-09" db="EMBL/GenBank/DDBJ databases">
        <title>Draft Genome Sequence of Corynebacterium accolens AH4003.</title>
        <authorList>
            <person name="Chen Y."/>
            <person name="Oosthuysen W.F."/>
            <person name="Kelley S."/>
            <person name="Horswill A."/>
        </authorList>
    </citation>
    <scope>NUCLEOTIDE SEQUENCE [LARGE SCALE GENOMIC DNA]</scope>
    <source>
        <strain evidence="7 8">AH4003</strain>
    </source>
</reference>
<feature type="domain" description="AMP-binding enzyme C-terminal" evidence="6">
    <location>
        <begin position="504"/>
        <end position="610"/>
    </location>
</feature>
<dbReference type="GO" id="GO:0071766">
    <property type="term" value="P:Actinobacterium-type cell wall biogenesis"/>
    <property type="evidence" value="ECO:0007669"/>
    <property type="project" value="UniProtKB-ARBA"/>
</dbReference>
<keyword evidence="3" id="KW-0276">Fatty acid metabolism</keyword>
<dbReference type="Proteomes" id="UP000218690">
    <property type="component" value="Unassembled WGS sequence"/>
</dbReference>
<evidence type="ECO:0000256" key="3">
    <source>
        <dbReference type="ARBA" id="ARBA00022832"/>
    </source>
</evidence>
<evidence type="ECO:0000259" key="6">
    <source>
        <dbReference type="Pfam" id="PF23024"/>
    </source>
</evidence>